<proteinExistence type="predicted"/>
<evidence type="ECO:0000313" key="3">
    <source>
        <dbReference type="Proteomes" id="UP000198287"/>
    </source>
</evidence>
<gene>
    <name evidence="2" type="ORF">Fcan01_02331</name>
</gene>
<dbReference type="Proteomes" id="UP000198287">
    <property type="component" value="Unassembled WGS sequence"/>
</dbReference>
<dbReference type="EMBL" id="LNIX01000001">
    <property type="protein sequence ID" value="OXA62122.1"/>
    <property type="molecule type" value="Genomic_DNA"/>
</dbReference>
<dbReference type="AlphaFoldDB" id="A0A226EX12"/>
<organism evidence="2 3">
    <name type="scientific">Folsomia candida</name>
    <name type="common">Springtail</name>
    <dbReference type="NCBI Taxonomy" id="158441"/>
    <lineage>
        <taxon>Eukaryota</taxon>
        <taxon>Metazoa</taxon>
        <taxon>Ecdysozoa</taxon>
        <taxon>Arthropoda</taxon>
        <taxon>Hexapoda</taxon>
        <taxon>Collembola</taxon>
        <taxon>Entomobryomorpha</taxon>
        <taxon>Isotomoidea</taxon>
        <taxon>Isotomidae</taxon>
        <taxon>Proisotominae</taxon>
        <taxon>Folsomia</taxon>
    </lineage>
</organism>
<evidence type="ECO:0000313" key="2">
    <source>
        <dbReference type="EMBL" id="OXA62122.1"/>
    </source>
</evidence>
<dbReference type="OrthoDB" id="5141738at2759"/>
<protein>
    <submittedName>
        <fullName evidence="2">Organic cation transporter-like protein</fullName>
    </submittedName>
</protein>
<keyword evidence="1" id="KW-0472">Membrane</keyword>
<sequence length="119" mass="13759">MKTKALGDFYLWDRCYIQELDADVSTPTFNLSELKPYIPFKDGNYETCKKFDALTNETIGCEQFVYDGTYYKESRVISWNLVCDQRWERAIIQAIYIFGVLVGAIVLGPMADKQVSIIF</sequence>
<keyword evidence="1" id="KW-1133">Transmembrane helix</keyword>
<name>A0A226EX12_FOLCA</name>
<accession>A0A226EX12</accession>
<feature type="transmembrane region" description="Helical" evidence="1">
    <location>
        <begin position="90"/>
        <end position="111"/>
    </location>
</feature>
<dbReference type="OMA" id="ETIGCEQ"/>
<comment type="caution">
    <text evidence="2">The sequence shown here is derived from an EMBL/GenBank/DDBJ whole genome shotgun (WGS) entry which is preliminary data.</text>
</comment>
<keyword evidence="3" id="KW-1185">Reference proteome</keyword>
<reference evidence="2 3" key="1">
    <citation type="submission" date="2015-12" db="EMBL/GenBank/DDBJ databases">
        <title>The genome of Folsomia candida.</title>
        <authorList>
            <person name="Faddeeva A."/>
            <person name="Derks M.F."/>
            <person name="Anvar Y."/>
            <person name="Smit S."/>
            <person name="Van Straalen N."/>
            <person name="Roelofs D."/>
        </authorList>
    </citation>
    <scope>NUCLEOTIDE SEQUENCE [LARGE SCALE GENOMIC DNA]</scope>
    <source>
        <strain evidence="2 3">VU population</strain>
        <tissue evidence="2">Whole body</tissue>
    </source>
</reference>
<keyword evidence="1" id="KW-0812">Transmembrane</keyword>
<evidence type="ECO:0000256" key="1">
    <source>
        <dbReference type="SAM" id="Phobius"/>
    </source>
</evidence>